<dbReference type="EMBL" id="JACWMS010000004">
    <property type="protein sequence ID" value="MBD1321842.1"/>
    <property type="molecule type" value="Genomic_DNA"/>
</dbReference>
<keyword evidence="6" id="KW-1185">Reference proteome</keyword>
<accession>A0ABR7WIU3</accession>
<dbReference type="PANTHER" id="PTHR38011:SF7">
    <property type="entry name" value="2,5-DIAMINO-6-RIBOSYLAMINO-4(3H)-PYRIMIDINONE 5'-PHOSPHATE REDUCTASE"/>
    <property type="match status" value="1"/>
</dbReference>
<keyword evidence="2" id="KW-0521">NADP</keyword>
<evidence type="ECO:0000259" key="4">
    <source>
        <dbReference type="Pfam" id="PF01872"/>
    </source>
</evidence>
<name>A0ABR7WIU3_9ACTN</name>
<evidence type="ECO:0000313" key="5">
    <source>
        <dbReference type="EMBL" id="MBD1321842.1"/>
    </source>
</evidence>
<comment type="caution">
    <text evidence="5">The sequence shown here is derived from an EMBL/GenBank/DDBJ whole genome shotgun (WGS) entry which is preliminary data.</text>
</comment>
<dbReference type="Gene3D" id="3.40.430.10">
    <property type="entry name" value="Dihydrofolate Reductase, subunit A"/>
    <property type="match status" value="1"/>
</dbReference>
<dbReference type="InterPro" id="IPR024072">
    <property type="entry name" value="DHFR-like_dom_sf"/>
</dbReference>
<dbReference type="InterPro" id="IPR002734">
    <property type="entry name" value="RibDG_C"/>
</dbReference>
<evidence type="ECO:0000256" key="3">
    <source>
        <dbReference type="ARBA" id="ARBA00023002"/>
    </source>
</evidence>
<dbReference type="SUPFAM" id="SSF53597">
    <property type="entry name" value="Dihydrofolate reductase-like"/>
    <property type="match status" value="1"/>
</dbReference>
<evidence type="ECO:0000256" key="1">
    <source>
        <dbReference type="ARBA" id="ARBA00005104"/>
    </source>
</evidence>
<dbReference type="Proteomes" id="UP000602395">
    <property type="component" value="Unassembled WGS sequence"/>
</dbReference>
<reference evidence="5 6" key="1">
    <citation type="submission" date="2020-09" db="EMBL/GenBank/DDBJ databases">
        <title>Novel species in genus Gordonia.</title>
        <authorList>
            <person name="Zhang G."/>
        </authorList>
    </citation>
    <scope>NUCLEOTIDE SEQUENCE [LARGE SCALE GENOMIC DNA]</scope>
    <source>
        <strain evidence="5 6">ON-33</strain>
    </source>
</reference>
<feature type="domain" description="Bacterial bifunctional deaminase-reductase C-terminal" evidence="4">
    <location>
        <begin position="42"/>
        <end position="251"/>
    </location>
</feature>
<protein>
    <submittedName>
        <fullName evidence="5">Dihydrofolate reductase family protein</fullName>
    </submittedName>
</protein>
<dbReference type="InterPro" id="IPR050765">
    <property type="entry name" value="Riboflavin_Biosynth_HTPR"/>
</dbReference>
<organism evidence="5 6">
    <name type="scientific">Gordonia hankookensis</name>
    <dbReference type="NCBI Taxonomy" id="589403"/>
    <lineage>
        <taxon>Bacteria</taxon>
        <taxon>Bacillati</taxon>
        <taxon>Actinomycetota</taxon>
        <taxon>Actinomycetes</taxon>
        <taxon>Mycobacteriales</taxon>
        <taxon>Gordoniaceae</taxon>
        <taxon>Gordonia</taxon>
    </lineage>
</organism>
<dbReference type="PANTHER" id="PTHR38011">
    <property type="entry name" value="DIHYDROFOLATE REDUCTASE FAMILY PROTEIN (AFU_ORTHOLOGUE AFUA_8G06820)"/>
    <property type="match status" value="1"/>
</dbReference>
<proteinExistence type="predicted"/>
<evidence type="ECO:0000313" key="6">
    <source>
        <dbReference type="Proteomes" id="UP000602395"/>
    </source>
</evidence>
<gene>
    <name evidence="5" type="ORF">IDF66_19860</name>
</gene>
<dbReference type="RefSeq" id="WP_164308002.1">
    <property type="nucleotide sequence ID" value="NZ_BAABAD010000004.1"/>
</dbReference>
<comment type="pathway">
    <text evidence="1">Cofactor biosynthesis; riboflavin biosynthesis.</text>
</comment>
<sequence>MFGLQKATQVTSTQDEATTLRWLAEQYPYPDRPASPPCLPRPYLRVNMVSSIDGAVTHNGRSGDLAGPGDKAIFRVLRALADVIIVGARTAVVEGYRQPSPDEVFTAVRAEREQAPAPALALVSRSLSIPTDYAPLTGPDTVVLTCRAASADRRAALRDAGATVIDCGDDDVDMQSVLEVCAERGWVRALSEGGPTLLGTFIDDDVLDELCVTTSPHAVAGDAGRIAHHPAQAALHRMRPVTIITDDDGFVFIRWTRASAEEA</sequence>
<evidence type="ECO:0000256" key="2">
    <source>
        <dbReference type="ARBA" id="ARBA00022857"/>
    </source>
</evidence>
<keyword evidence="3" id="KW-0560">Oxidoreductase</keyword>
<dbReference type="Pfam" id="PF01872">
    <property type="entry name" value="RibD_C"/>
    <property type="match status" value="1"/>
</dbReference>